<evidence type="ECO:0000313" key="1">
    <source>
        <dbReference type="EMBL" id="EXJ14435.1"/>
    </source>
</evidence>
<dbReference type="AlphaFoldDB" id="W9VVJ8"/>
<dbReference type="Proteomes" id="UP000019460">
    <property type="component" value="Unassembled WGS sequence"/>
</dbReference>
<evidence type="ECO:0000313" key="2">
    <source>
        <dbReference type="Proteomes" id="UP000019460"/>
    </source>
</evidence>
<comment type="caution">
    <text evidence="1">The sequence shown here is derived from an EMBL/GenBank/DDBJ whole genome shotgun (WGS) entry which is preliminary data.</text>
</comment>
<sequence length="88" mass="9425">MRLSDGVQIGWSVGLGMRVSSVDGLFWVLARGADANLIPGVRKSDARPAVIDRFSDAASTVAIQGRDRLQVRPVLPARREAGVELLLA</sequence>
<keyword evidence="2" id="KW-1185">Reference proteome</keyword>
<proteinExistence type="predicted"/>
<gene>
    <name evidence="1" type="ORF">D779_2576</name>
</gene>
<reference evidence="1 2" key="1">
    <citation type="submission" date="2012-11" db="EMBL/GenBank/DDBJ databases">
        <title>Genome assembly of Thiorhodococcus sp. AK35.</title>
        <authorList>
            <person name="Nupur N."/>
            <person name="Khatri I."/>
            <person name="Subramanian S."/>
            <person name="Pinnaka A."/>
        </authorList>
    </citation>
    <scope>NUCLEOTIDE SEQUENCE [LARGE SCALE GENOMIC DNA]</scope>
    <source>
        <strain evidence="1 2">AK35</strain>
    </source>
</reference>
<dbReference type="EMBL" id="AONC01000040">
    <property type="protein sequence ID" value="EXJ14435.1"/>
    <property type="molecule type" value="Genomic_DNA"/>
</dbReference>
<name>W9VVJ8_9GAMM</name>
<protein>
    <submittedName>
        <fullName evidence="1">Uncharacterized protein</fullName>
    </submittedName>
</protein>
<dbReference type="STRING" id="1249627.D779_2576"/>
<accession>W9VVJ8</accession>
<organism evidence="1 2">
    <name type="scientific">Imhoffiella purpurea</name>
    <dbReference type="NCBI Taxonomy" id="1249627"/>
    <lineage>
        <taxon>Bacteria</taxon>
        <taxon>Pseudomonadati</taxon>
        <taxon>Pseudomonadota</taxon>
        <taxon>Gammaproteobacteria</taxon>
        <taxon>Chromatiales</taxon>
        <taxon>Chromatiaceae</taxon>
        <taxon>Imhoffiella</taxon>
    </lineage>
</organism>